<dbReference type="InterPro" id="IPR001313">
    <property type="entry name" value="Pumilio_RNA-bd_rpt"/>
</dbReference>
<evidence type="ECO:0000313" key="5">
    <source>
        <dbReference type="Proteomes" id="UP000245591"/>
    </source>
</evidence>
<evidence type="ECO:0000259" key="3">
    <source>
        <dbReference type="PROSITE" id="PS50303"/>
    </source>
</evidence>
<evidence type="ECO:0000313" key="4">
    <source>
        <dbReference type="EMBL" id="PVZ99288.1"/>
    </source>
</evidence>
<dbReference type="SUPFAM" id="SSF48371">
    <property type="entry name" value="ARM repeat"/>
    <property type="match status" value="1"/>
</dbReference>
<dbReference type="InterPro" id="IPR011989">
    <property type="entry name" value="ARM-like"/>
</dbReference>
<name>A0A2U1J2M7_SMIAN</name>
<dbReference type="InterPro" id="IPR033133">
    <property type="entry name" value="PUM-HD"/>
</dbReference>
<keyword evidence="5" id="KW-1185">Reference proteome</keyword>
<feature type="repeat" description="Pumilio" evidence="2">
    <location>
        <begin position="482"/>
        <end position="521"/>
    </location>
</feature>
<evidence type="ECO:0000256" key="2">
    <source>
        <dbReference type="PROSITE-ProRule" id="PRU00317"/>
    </source>
</evidence>
<dbReference type="GO" id="GO:0010608">
    <property type="term" value="P:post-transcriptional regulation of gene expression"/>
    <property type="evidence" value="ECO:0007669"/>
    <property type="project" value="TreeGrafter"/>
</dbReference>
<feature type="repeat" description="Pumilio" evidence="2">
    <location>
        <begin position="324"/>
        <end position="361"/>
    </location>
</feature>
<dbReference type="Pfam" id="PF22493">
    <property type="entry name" value="PUF_NOP9"/>
    <property type="match status" value="1"/>
</dbReference>
<dbReference type="Proteomes" id="UP000245591">
    <property type="component" value="Unassembled WGS sequence"/>
</dbReference>
<dbReference type="InterPro" id="IPR016024">
    <property type="entry name" value="ARM-type_fold"/>
</dbReference>
<keyword evidence="1" id="KW-0677">Repeat</keyword>
<dbReference type="AlphaFoldDB" id="A0A2U1J2M7"/>
<evidence type="ECO:0000256" key="1">
    <source>
        <dbReference type="ARBA" id="ARBA00022737"/>
    </source>
</evidence>
<reference evidence="4 5" key="1">
    <citation type="journal article" date="2018" name="MBio">
        <title>Comparative Genomics Reveals the Core Gene Toolbox for the Fungus-Insect Symbiosis.</title>
        <authorList>
            <person name="Wang Y."/>
            <person name="Stata M."/>
            <person name="Wang W."/>
            <person name="Stajich J.E."/>
            <person name="White M.M."/>
            <person name="Moncalvo J.M."/>
        </authorList>
    </citation>
    <scope>NUCLEOTIDE SEQUENCE [LARGE SCALE GENOMIC DNA]</scope>
    <source>
        <strain evidence="4 5">AUS-126-30</strain>
    </source>
</reference>
<protein>
    <recommendedName>
        <fullName evidence="3">PUM-HD domain-containing protein</fullName>
    </recommendedName>
</protein>
<sequence length="625" mass="72663">MESKHKSIQLFGKDFNVPNRKLINNVLMDRKISSTDSGKSVGYQNDILEDNTTIFNKHGFLNRDTDFGADTHLNKLDLNKSSSRFSKFEMRSFLDGTSENLNEEKMNTERNTNLVSAFQDINYKNEFDQEYDFTNRYTNNSYYYMNRNYPNQHHENVLQPKLIQNYGRIPTTTNETYFEEDFDKRWFSNTQQYYNQMYYNISQNMISLPSLESCLSSTSTVSLNKDFLIDTNKGSDFTENKGKDTGNVYHVDKKKDIRNVYYVDKKNDTLKYEEYGIENKMEISDFEDFKRNVIKMSTDLKGSKKVQQILGELDEENLKEISKELEPYLLKLVANPFGNYVIQKIIEITKDSKSIIVPIYEKLAGSFYKLSKQVYGCRVVQKLCENPVLAKKIFSEIKTSSKNFENLAFDINGNHVVQKLVQFLPIQQVNTMFSVILGKDNIENGRNKLISLSLNSFGCHLIQRFVEVGNNSKVIMESIEWLLEKDIFERLVMDQYGNYVIQHILEYGNKKQREEATGLVKRGIIRYSKNKFASNVVEKSLRRFSKSEISSLCRFITTKRLGGSCEGVPLLIDLLKDKYGNYVVQKLFESTNEVAKGILLACISPYSQDLKNNIYSKQLVYKFTN</sequence>
<feature type="domain" description="PUM-HD" evidence="3">
    <location>
        <begin position="264"/>
        <end position="625"/>
    </location>
</feature>
<dbReference type="EMBL" id="MBFU01000451">
    <property type="protein sequence ID" value="PVZ99288.1"/>
    <property type="molecule type" value="Genomic_DNA"/>
</dbReference>
<feature type="repeat" description="Pumilio" evidence="2">
    <location>
        <begin position="396"/>
        <end position="434"/>
    </location>
</feature>
<accession>A0A2U1J2M7</accession>
<gene>
    <name evidence="4" type="ORF">BB558_004705</name>
</gene>
<dbReference type="GO" id="GO:0005737">
    <property type="term" value="C:cytoplasm"/>
    <property type="evidence" value="ECO:0007669"/>
    <property type="project" value="TreeGrafter"/>
</dbReference>
<proteinExistence type="predicted"/>
<dbReference type="PROSITE" id="PS50303">
    <property type="entry name" value="PUM_HD"/>
    <property type="match status" value="1"/>
</dbReference>
<dbReference type="GO" id="GO:0003729">
    <property type="term" value="F:mRNA binding"/>
    <property type="evidence" value="ECO:0007669"/>
    <property type="project" value="TreeGrafter"/>
</dbReference>
<dbReference type="PANTHER" id="PTHR12537:SF12">
    <property type="entry name" value="MATERNAL PROTEIN PUMILIO"/>
    <property type="match status" value="1"/>
</dbReference>
<dbReference type="PROSITE" id="PS50302">
    <property type="entry name" value="PUM"/>
    <property type="match status" value="5"/>
</dbReference>
<dbReference type="PANTHER" id="PTHR12537">
    <property type="entry name" value="RNA BINDING PROTEIN PUMILIO-RELATED"/>
    <property type="match status" value="1"/>
</dbReference>
<dbReference type="Gene3D" id="1.25.10.10">
    <property type="entry name" value="Leucine-rich Repeat Variant"/>
    <property type="match status" value="1"/>
</dbReference>
<dbReference type="SMART" id="SM00025">
    <property type="entry name" value="Pumilio"/>
    <property type="match status" value="8"/>
</dbReference>
<comment type="caution">
    <text evidence="4">The sequence shown here is derived from an EMBL/GenBank/DDBJ whole genome shotgun (WGS) entry which is preliminary data.</text>
</comment>
<feature type="repeat" description="Pumilio" evidence="2">
    <location>
        <begin position="566"/>
        <end position="601"/>
    </location>
</feature>
<feature type="repeat" description="Pumilio" evidence="2">
    <location>
        <begin position="441"/>
        <end position="480"/>
    </location>
</feature>
<organism evidence="4 5">
    <name type="scientific">Smittium angustum</name>
    <dbReference type="NCBI Taxonomy" id="133377"/>
    <lineage>
        <taxon>Eukaryota</taxon>
        <taxon>Fungi</taxon>
        <taxon>Fungi incertae sedis</taxon>
        <taxon>Zoopagomycota</taxon>
        <taxon>Kickxellomycotina</taxon>
        <taxon>Harpellomycetes</taxon>
        <taxon>Harpellales</taxon>
        <taxon>Legeriomycetaceae</taxon>
        <taxon>Smittium</taxon>
    </lineage>
</organism>